<accession>A0A8H7IUU9</accession>
<proteinExistence type="predicted"/>
<sequence>MGAAKQAWPTRAGGRLSKVELLKALHSDVIARLAPVGTVRTALQLRTPIPALASAVTAPAIVKNLPRHRLGAKEHVSPSSGLTPASPPAPLQSTMRLFLLPISTRRSLVYCEKLHEKAPKDRSILDKLTLKANETWAAWEKDEKAVGNWKKKVTFYGNHALKRIPYEEWGLKTLPTLTDRRKQDIIDGKAKHEILFPGRYLKQERVTEILTKLAQERQGMHRSKLIWSVVIMPFTAPFMLVPVIPNLPFFYVLYRAWSHWKALTGSKYLEFLLKHNQPKPNPSWALDEAYTAGLMYPTRNISRAAPRPTEEEADKVSGVVHQQTNNESEDVMVLQRWNGKLIAEQFDLPDMEVEIERAVEQVENSIEKKEKLMEQKIEQEKAATGTPDQRAKDALPDHIMHKIHDEAELVAERAKEAHAKEAAKH</sequence>
<evidence type="ECO:0000256" key="1">
    <source>
        <dbReference type="SAM" id="Coils"/>
    </source>
</evidence>
<keyword evidence="1" id="KW-0175">Coiled coil</keyword>
<keyword evidence="2" id="KW-1133">Transmembrane helix</keyword>
<evidence type="ECO:0000313" key="4">
    <source>
        <dbReference type="Proteomes" id="UP000651452"/>
    </source>
</evidence>
<evidence type="ECO:0000313" key="3">
    <source>
        <dbReference type="EMBL" id="KAF9693180.1"/>
    </source>
</evidence>
<keyword evidence="2" id="KW-0812">Transmembrane</keyword>
<dbReference type="InterPro" id="IPR018786">
    <property type="entry name" value="Mit_KHE1"/>
</dbReference>
<dbReference type="Pfam" id="PF10173">
    <property type="entry name" value="Mit_KHE1"/>
    <property type="match status" value="1"/>
</dbReference>
<dbReference type="EMBL" id="RZGK01000016">
    <property type="protein sequence ID" value="KAF9693180.1"/>
    <property type="molecule type" value="Genomic_DNA"/>
</dbReference>
<dbReference type="AlphaFoldDB" id="A0A8H7IUU9"/>
<dbReference type="Proteomes" id="UP000651452">
    <property type="component" value="Unassembled WGS sequence"/>
</dbReference>
<keyword evidence="4" id="KW-1185">Reference proteome</keyword>
<evidence type="ECO:0008006" key="5">
    <source>
        <dbReference type="Google" id="ProtNLM"/>
    </source>
</evidence>
<dbReference type="GO" id="GO:1902600">
    <property type="term" value="P:proton transmembrane transport"/>
    <property type="evidence" value="ECO:0007669"/>
    <property type="project" value="TreeGrafter"/>
</dbReference>
<organism evidence="3 4">
    <name type="scientific">Ascochyta lentis</name>
    <dbReference type="NCBI Taxonomy" id="205686"/>
    <lineage>
        <taxon>Eukaryota</taxon>
        <taxon>Fungi</taxon>
        <taxon>Dikarya</taxon>
        <taxon>Ascomycota</taxon>
        <taxon>Pezizomycotina</taxon>
        <taxon>Dothideomycetes</taxon>
        <taxon>Pleosporomycetidae</taxon>
        <taxon>Pleosporales</taxon>
        <taxon>Pleosporineae</taxon>
        <taxon>Didymellaceae</taxon>
        <taxon>Ascochyta</taxon>
    </lineage>
</organism>
<feature type="coiled-coil region" evidence="1">
    <location>
        <begin position="348"/>
        <end position="382"/>
    </location>
</feature>
<dbReference type="OrthoDB" id="5562676at2759"/>
<evidence type="ECO:0000256" key="2">
    <source>
        <dbReference type="SAM" id="Phobius"/>
    </source>
</evidence>
<protein>
    <recommendedName>
        <fullName evidence="5">Mitochondrial K+-H+ exchange-related-domain-containing protein</fullName>
    </recommendedName>
</protein>
<reference evidence="3" key="2">
    <citation type="submission" date="2020-09" db="EMBL/GenBank/DDBJ databases">
        <title>Reference genome assembly for Australian Ascochyta lentis isolate Al4.</title>
        <authorList>
            <person name="Lee R.C."/>
            <person name="Farfan-Caceres L.M."/>
            <person name="Debler J.W."/>
            <person name="Williams A.H."/>
            <person name="Henares B.M."/>
        </authorList>
    </citation>
    <scope>NUCLEOTIDE SEQUENCE</scope>
    <source>
        <strain evidence="3">Al4</strain>
    </source>
</reference>
<dbReference type="GO" id="GO:0006813">
    <property type="term" value="P:potassium ion transport"/>
    <property type="evidence" value="ECO:0007669"/>
    <property type="project" value="TreeGrafter"/>
</dbReference>
<keyword evidence="2" id="KW-0472">Membrane</keyword>
<dbReference type="GO" id="GO:0005743">
    <property type="term" value="C:mitochondrial inner membrane"/>
    <property type="evidence" value="ECO:0007669"/>
    <property type="project" value="TreeGrafter"/>
</dbReference>
<dbReference type="PANTHER" id="PTHR28062:SF1">
    <property type="entry name" value="TRANSMEMBRANE PROTEIN"/>
    <property type="match status" value="1"/>
</dbReference>
<feature type="transmembrane region" description="Helical" evidence="2">
    <location>
        <begin position="225"/>
        <end position="244"/>
    </location>
</feature>
<dbReference type="PANTHER" id="PTHR28062">
    <property type="entry name" value="K+-H+ EXCHANGE-LIKE PROTEIN"/>
    <property type="match status" value="1"/>
</dbReference>
<gene>
    <name evidence="3" type="ORF">EKO04_008762</name>
</gene>
<comment type="caution">
    <text evidence="3">The sequence shown here is derived from an EMBL/GenBank/DDBJ whole genome shotgun (WGS) entry which is preliminary data.</text>
</comment>
<name>A0A8H7IUU9_9PLEO</name>
<reference evidence="3" key="1">
    <citation type="submission" date="2018-12" db="EMBL/GenBank/DDBJ databases">
        <authorList>
            <person name="Syme R.A."/>
            <person name="Farfan-Caceres L."/>
            <person name="Lichtenzveig J."/>
        </authorList>
    </citation>
    <scope>NUCLEOTIDE SEQUENCE</scope>
    <source>
        <strain evidence="3">Al4</strain>
    </source>
</reference>